<organism evidence="2">
    <name type="scientific">Orpheovirus IHUMI-LCC2</name>
    <dbReference type="NCBI Taxonomy" id="2023057"/>
    <lineage>
        <taxon>Viruses</taxon>
        <taxon>Varidnaviria</taxon>
        <taxon>Bamfordvirae</taxon>
        <taxon>Nucleocytoviricota</taxon>
        <taxon>Megaviricetes</taxon>
        <taxon>Pimascovirales</taxon>
        <taxon>Ocovirineae</taxon>
        <taxon>Orpheoviridae</taxon>
        <taxon>Alphaorpheovirus</taxon>
        <taxon>Alphaorpheovirus massiliense</taxon>
    </lineage>
</organism>
<sequence length="398" mass="44954">MDPTELILRYTKSSFNAEDPSIINERNRPPYYSLENDRLDIVSVLRSLSPQIQTYSLKDYYSANTDLLLKNYADINAGERFINIVNKRTNRNINNEGEYYDGINSEILNSRSALKLANVDAVYGILEHMSGLMTTRIGGIIYYVSIGHGTGTFLEYIQYRRSDAIGLGMTLRSLDKPLDKNIIDTSRFYPITGKDGTGNIIKNYQNLIDNALDMSNDGMEYVFANSGMGGDENKVDHELLVSRLLLTEIFVALRTLRVKSALGKGGIFVCRVFDTVTPLSLDILWLLSICFESVSIIKPVTSRRSESEKYVVAYNLREHGIVNPVSELISKILDKYGELKEGETIVRILADGTIPGQFKEWLTDINEYMYDLHDKVEGSAPLLNLQNALYVWNLAGYK</sequence>
<feature type="domain" description="Ribosomal RNA methyltransferase FtsJ" evidence="1">
    <location>
        <begin position="109"/>
        <end position="315"/>
    </location>
</feature>
<keyword evidence="2" id="KW-0489">Methyltransferase</keyword>
<accession>A0A2I2L5Z2</accession>
<dbReference type="PANTHER" id="PTHR16121:SF0">
    <property type="entry name" value="CAP-SPECIFIC MRNA (NUCLEOSIDE-2'-O-)-METHYLTRANSFERASE 1"/>
    <property type="match status" value="1"/>
</dbReference>
<reference evidence="2" key="1">
    <citation type="submission" date="2017-08" db="EMBL/GenBank/DDBJ databases">
        <authorList>
            <consortium name="Urmite Genomes"/>
        </authorList>
    </citation>
    <scope>NUCLEOTIDE SEQUENCE [LARGE SCALE GENOMIC DNA]</scope>
    <source>
        <strain evidence="2">IHUMI-LCC2</strain>
    </source>
</reference>
<dbReference type="Proteomes" id="UP000236316">
    <property type="component" value="Segment"/>
</dbReference>
<dbReference type="GO" id="GO:0006370">
    <property type="term" value="P:7-methylguanosine mRNA capping"/>
    <property type="evidence" value="ECO:0007669"/>
    <property type="project" value="TreeGrafter"/>
</dbReference>
<keyword evidence="3" id="KW-1185">Reference proteome</keyword>
<gene>
    <name evidence="2" type="ORF">ORPV_1050</name>
</gene>
<dbReference type="SUPFAM" id="SSF53335">
    <property type="entry name" value="S-adenosyl-L-methionine-dependent methyltransferases"/>
    <property type="match status" value="1"/>
</dbReference>
<dbReference type="Gene3D" id="3.40.50.12760">
    <property type="match status" value="1"/>
</dbReference>
<dbReference type="KEGG" id="vg:35381708"/>
<dbReference type="RefSeq" id="YP_009449256.1">
    <property type="nucleotide sequence ID" value="NC_036594.1"/>
</dbReference>
<dbReference type="InterPro" id="IPR002877">
    <property type="entry name" value="RNA_MeTrfase_FtsJ_dom"/>
</dbReference>
<evidence type="ECO:0000313" key="2">
    <source>
        <dbReference type="EMBL" id="SNW62954.1"/>
    </source>
</evidence>
<evidence type="ECO:0000259" key="1">
    <source>
        <dbReference type="Pfam" id="PF01728"/>
    </source>
</evidence>
<evidence type="ECO:0000313" key="3">
    <source>
        <dbReference type="Proteomes" id="UP000236316"/>
    </source>
</evidence>
<proteinExistence type="predicted"/>
<dbReference type="Pfam" id="PF01728">
    <property type="entry name" value="FtsJ"/>
    <property type="match status" value="1"/>
</dbReference>
<dbReference type="PANTHER" id="PTHR16121">
    <property type="entry name" value="CAP-SPECIFIC MRNA (NUCLEOSIDE-2'-O-)-METHYLTRANSFERASE 1-RELATED"/>
    <property type="match status" value="1"/>
</dbReference>
<dbReference type="GO" id="GO:0004483">
    <property type="term" value="F:methyltransferase cap1 activity"/>
    <property type="evidence" value="ECO:0007669"/>
    <property type="project" value="UniProtKB-ARBA"/>
</dbReference>
<dbReference type="GO" id="GO:0032259">
    <property type="term" value="P:methylation"/>
    <property type="evidence" value="ECO:0007669"/>
    <property type="project" value="UniProtKB-KW"/>
</dbReference>
<dbReference type="InterPro" id="IPR029063">
    <property type="entry name" value="SAM-dependent_MTases_sf"/>
</dbReference>
<protein>
    <submittedName>
        <fullName evidence="2">FtsJ-like methyltransferase</fullName>
    </submittedName>
</protein>
<dbReference type="GeneID" id="35381708"/>
<dbReference type="EMBL" id="LT906555">
    <property type="protein sequence ID" value="SNW62954.1"/>
    <property type="molecule type" value="Genomic_DNA"/>
</dbReference>
<name>A0A2I2L5Z2_9VIRU</name>
<dbReference type="InterPro" id="IPR050851">
    <property type="entry name" value="mRNA_Cap_2O-Ribose_MeTrfase"/>
</dbReference>
<keyword evidence="2" id="KW-0808">Transferase</keyword>